<dbReference type="InterPro" id="IPR005119">
    <property type="entry name" value="LysR_subst-bd"/>
</dbReference>
<keyword evidence="7" id="KW-1185">Reference proteome</keyword>
<dbReference type="InterPro" id="IPR036390">
    <property type="entry name" value="WH_DNA-bd_sf"/>
</dbReference>
<proteinExistence type="inferred from homology"/>
<comment type="similarity">
    <text evidence="1">Belongs to the LysR transcriptional regulatory family.</text>
</comment>
<evidence type="ECO:0000313" key="6">
    <source>
        <dbReference type="EMBL" id="CAH0535614.1"/>
    </source>
</evidence>
<evidence type="ECO:0000256" key="2">
    <source>
        <dbReference type="ARBA" id="ARBA00023015"/>
    </source>
</evidence>
<reference evidence="6" key="1">
    <citation type="submission" date="2021-11" db="EMBL/GenBank/DDBJ databases">
        <authorList>
            <person name="Rodrigo-Torres L."/>
            <person name="Arahal R. D."/>
            <person name="Lucena T."/>
        </authorList>
    </citation>
    <scope>NUCLEOTIDE SEQUENCE</scope>
    <source>
        <strain evidence="6">CECT 7929</strain>
    </source>
</reference>
<dbReference type="SUPFAM" id="SSF46785">
    <property type="entry name" value="Winged helix' DNA-binding domain"/>
    <property type="match status" value="1"/>
</dbReference>
<dbReference type="RefSeq" id="WP_237468518.1">
    <property type="nucleotide sequence ID" value="NZ_CAKLDI010000002.1"/>
</dbReference>
<sequence length="288" mass="32800">MKASLDDLHLFYQTVLHGGIGAAAQKNGLQRSKVSRRLQALEQQLACQLLIRTTRHIELTHEGQQLFDLIEGPLEHLVRGLSLIQSSQQENTGRVRLAIPSALMTSAALNSIITEYTTRFPQIQLEIENHQESVDLKRQAFDMQLLPSAAKISDDSYVQFSLLPYRCYFVASPDYLAQHAPIEQIDDLTTHRVFTNRYNAHLIEPILPIALKSDDLHLLTNLAKVGSGISFVPQIYSRPALSQGELVQVLSHYQHERQYLTLIYPSTRFLPQRVKVLISMFRDKFKDN</sequence>
<dbReference type="InterPro" id="IPR058163">
    <property type="entry name" value="LysR-type_TF_proteobact-type"/>
</dbReference>
<keyword evidence="2" id="KW-0805">Transcription regulation</keyword>
<dbReference type="PANTHER" id="PTHR30537:SF5">
    <property type="entry name" value="HTH-TYPE TRANSCRIPTIONAL ACTIVATOR TTDR-RELATED"/>
    <property type="match status" value="1"/>
</dbReference>
<evidence type="ECO:0000256" key="4">
    <source>
        <dbReference type="ARBA" id="ARBA00023163"/>
    </source>
</evidence>
<dbReference type="PROSITE" id="PS50931">
    <property type="entry name" value="HTH_LYSR"/>
    <property type="match status" value="1"/>
</dbReference>
<dbReference type="Gene3D" id="3.40.190.290">
    <property type="match status" value="1"/>
</dbReference>
<organism evidence="6 7">
    <name type="scientific">Vibrio stylophorae</name>
    <dbReference type="NCBI Taxonomy" id="659351"/>
    <lineage>
        <taxon>Bacteria</taxon>
        <taxon>Pseudomonadati</taxon>
        <taxon>Pseudomonadota</taxon>
        <taxon>Gammaproteobacteria</taxon>
        <taxon>Vibrionales</taxon>
        <taxon>Vibrionaceae</taxon>
        <taxon>Vibrio</taxon>
    </lineage>
</organism>
<evidence type="ECO:0000256" key="3">
    <source>
        <dbReference type="ARBA" id="ARBA00023125"/>
    </source>
</evidence>
<dbReference type="PANTHER" id="PTHR30537">
    <property type="entry name" value="HTH-TYPE TRANSCRIPTIONAL REGULATOR"/>
    <property type="match status" value="1"/>
</dbReference>
<dbReference type="InterPro" id="IPR036388">
    <property type="entry name" value="WH-like_DNA-bd_sf"/>
</dbReference>
<dbReference type="EMBL" id="CAKLDI010000002">
    <property type="protein sequence ID" value="CAH0535614.1"/>
    <property type="molecule type" value="Genomic_DNA"/>
</dbReference>
<dbReference type="Pfam" id="PF00126">
    <property type="entry name" value="HTH_1"/>
    <property type="match status" value="1"/>
</dbReference>
<dbReference type="InterPro" id="IPR000847">
    <property type="entry name" value="LysR_HTH_N"/>
</dbReference>
<keyword evidence="3" id="KW-0238">DNA-binding</keyword>
<accession>A0ABN8DX05</accession>
<name>A0ABN8DX05_9VIBR</name>
<comment type="caution">
    <text evidence="6">The sequence shown here is derived from an EMBL/GenBank/DDBJ whole genome shotgun (WGS) entry which is preliminary data.</text>
</comment>
<keyword evidence="4" id="KW-0804">Transcription</keyword>
<evidence type="ECO:0000313" key="7">
    <source>
        <dbReference type="Proteomes" id="UP000838672"/>
    </source>
</evidence>
<protein>
    <submittedName>
        <fullName evidence="6">HTH-type transcriptional regulator DmlR</fullName>
    </submittedName>
</protein>
<dbReference type="SUPFAM" id="SSF53850">
    <property type="entry name" value="Periplasmic binding protein-like II"/>
    <property type="match status" value="1"/>
</dbReference>
<dbReference type="Proteomes" id="UP000838672">
    <property type="component" value="Unassembled WGS sequence"/>
</dbReference>
<gene>
    <name evidence="6" type="primary">dmlR_6</name>
    <name evidence="6" type="ORF">VST7929_03142</name>
</gene>
<evidence type="ECO:0000256" key="1">
    <source>
        <dbReference type="ARBA" id="ARBA00009437"/>
    </source>
</evidence>
<dbReference type="Pfam" id="PF03466">
    <property type="entry name" value="LysR_substrate"/>
    <property type="match status" value="1"/>
</dbReference>
<evidence type="ECO:0000259" key="5">
    <source>
        <dbReference type="PROSITE" id="PS50931"/>
    </source>
</evidence>
<feature type="domain" description="HTH lysR-type" evidence="5">
    <location>
        <begin position="1"/>
        <end position="60"/>
    </location>
</feature>
<dbReference type="Gene3D" id="1.10.10.10">
    <property type="entry name" value="Winged helix-like DNA-binding domain superfamily/Winged helix DNA-binding domain"/>
    <property type="match status" value="1"/>
</dbReference>